<organism evidence="1 2">
    <name type="scientific">Phyllostomus discolor</name>
    <name type="common">pale spear-nosed bat</name>
    <dbReference type="NCBI Taxonomy" id="89673"/>
    <lineage>
        <taxon>Eukaryota</taxon>
        <taxon>Metazoa</taxon>
        <taxon>Chordata</taxon>
        <taxon>Craniata</taxon>
        <taxon>Vertebrata</taxon>
        <taxon>Euteleostomi</taxon>
        <taxon>Mammalia</taxon>
        <taxon>Eutheria</taxon>
        <taxon>Laurasiatheria</taxon>
        <taxon>Chiroptera</taxon>
        <taxon>Yangochiroptera</taxon>
        <taxon>Phyllostomidae</taxon>
        <taxon>Phyllostominae</taxon>
        <taxon>Phyllostomus</taxon>
    </lineage>
</organism>
<gene>
    <name evidence="1" type="ORF">HJG60_014649</name>
</gene>
<evidence type="ECO:0000313" key="2">
    <source>
        <dbReference type="Proteomes" id="UP000664940"/>
    </source>
</evidence>
<protein>
    <submittedName>
        <fullName evidence="1">PCF11 cleavage and polyadenylation factor subunit</fullName>
    </submittedName>
</protein>
<dbReference type="AlphaFoldDB" id="A0A834A985"/>
<comment type="caution">
    <text evidence="1">The sequence shown here is derived from an EMBL/GenBank/DDBJ whole genome shotgun (WGS) entry which is preliminary data.</text>
</comment>
<sequence>MQVGIVEHSLTEKNNLVKEQDVFLLYLGVVLMLRIFHPMRAGEDMTSKSLLKVYEKSRDHHSMIVFHLSDLDMTIQINHL</sequence>
<dbReference type="EMBL" id="JABVXQ010000006">
    <property type="protein sequence ID" value="KAF6105376.1"/>
    <property type="molecule type" value="Genomic_DNA"/>
</dbReference>
<evidence type="ECO:0000313" key="1">
    <source>
        <dbReference type="EMBL" id="KAF6105376.1"/>
    </source>
</evidence>
<reference evidence="1 2" key="1">
    <citation type="journal article" date="2020" name="Nature">
        <title>Six reference-quality genomes reveal evolution of bat adaptations.</title>
        <authorList>
            <person name="Jebb D."/>
            <person name="Huang Z."/>
            <person name="Pippel M."/>
            <person name="Hughes G.M."/>
            <person name="Lavrichenko K."/>
            <person name="Devanna P."/>
            <person name="Winkler S."/>
            <person name="Jermiin L.S."/>
            <person name="Skirmuntt E.C."/>
            <person name="Katzourakis A."/>
            <person name="Burkitt-Gray L."/>
            <person name="Ray D.A."/>
            <person name="Sullivan K.A.M."/>
            <person name="Roscito J.G."/>
            <person name="Kirilenko B.M."/>
            <person name="Davalos L.M."/>
            <person name="Corthals A.P."/>
            <person name="Power M.L."/>
            <person name="Jones G."/>
            <person name="Ransome R.D."/>
            <person name="Dechmann D.K.N."/>
            <person name="Locatelli A.G."/>
            <person name="Puechmaille S.J."/>
            <person name="Fedrigo O."/>
            <person name="Jarvis E.D."/>
            <person name="Hiller M."/>
            <person name="Vernes S.C."/>
            <person name="Myers E.W."/>
            <person name="Teeling E.C."/>
        </authorList>
    </citation>
    <scope>NUCLEOTIDE SEQUENCE [LARGE SCALE GENOMIC DNA]</scope>
    <source>
        <strain evidence="1">Bat1K_MPI-CBG_1</strain>
    </source>
</reference>
<proteinExistence type="predicted"/>
<dbReference type="Proteomes" id="UP000664940">
    <property type="component" value="Unassembled WGS sequence"/>
</dbReference>
<name>A0A834A985_9CHIR</name>
<accession>A0A834A985</accession>